<reference evidence="1 2" key="1">
    <citation type="submission" date="2018-07" db="EMBL/GenBank/DDBJ databases">
        <title>Genomic Encyclopedia of Type Strains, Phase IV (KMG-IV): sequencing the most valuable type-strain genomes for metagenomic binning, comparative biology and taxonomic classification.</title>
        <authorList>
            <person name="Goeker M."/>
        </authorList>
    </citation>
    <scope>NUCLEOTIDE SEQUENCE [LARGE SCALE GENOMIC DNA]</scope>
    <source>
        <strain evidence="1 2">DSM 21410</strain>
    </source>
</reference>
<protein>
    <submittedName>
        <fullName evidence="1">Uncharacterized protein</fullName>
    </submittedName>
</protein>
<name>A0A369A8W0_9FLAO</name>
<evidence type="ECO:0000313" key="1">
    <source>
        <dbReference type="EMBL" id="RCX05561.1"/>
    </source>
</evidence>
<sequence length="84" mass="9695">MNCRKYYEIILIIFTISSIHAQTIVSNFKSFGNYSGTEKYNIITKDTIQIKHGNYLFFSDLITSIKNGKFTIKELSINGSYLQN</sequence>
<organism evidence="1 2">
    <name type="scientific">Schleiferia thermophila</name>
    <dbReference type="NCBI Taxonomy" id="884107"/>
    <lineage>
        <taxon>Bacteria</taxon>
        <taxon>Pseudomonadati</taxon>
        <taxon>Bacteroidota</taxon>
        <taxon>Flavobacteriia</taxon>
        <taxon>Flavobacteriales</taxon>
        <taxon>Schleiferiaceae</taxon>
        <taxon>Schleiferia</taxon>
    </lineage>
</organism>
<keyword evidence="2" id="KW-1185">Reference proteome</keyword>
<comment type="caution">
    <text evidence="1">The sequence shown here is derived from an EMBL/GenBank/DDBJ whole genome shotgun (WGS) entry which is preliminary data.</text>
</comment>
<dbReference type="EMBL" id="QPJS01000001">
    <property type="protein sequence ID" value="RCX05561.1"/>
    <property type="molecule type" value="Genomic_DNA"/>
</dbReference>
<dbReference type="AlphaFoldDB" id="A0A369A8W0"/>
<accession>A0A369A8W0</accession>
<dbReference type="Proteomes" id="UP000253517">
    <property type="component" value="Unassembled WGS sequence"/>
</dbReference>
<gene>
    <name evidence="1" type="ORF">DES35_101848</name>
</gene>
<proteinExistence type="predicted"/>
<evidence type="ECO:0000313" key="2">
    <source>
        <dbReference type="Proteomes" id="UP000253517"/>
    </source>
</evidence>